<sequence length="123" mass="14301">MENLPGNQETLEKLQDLQEQFEAVFNVTKKNFEEERYADDKALTNTKSSNYTVITSGDELKLNHNLTLKPYVVLVRESNESEVVKENTKNEQGRAKRFRAVLGFYMAQYKEITGRIHELQSKL</sequence>
<comment type="caution">
    <text evidence="1">The sequence shown here is derived from an EMBL/GenBank/DDBJ whole genome shotgun (WGS) entry which is preliminary data.</text>
</comment>
<dbReference type="EMBL" id="CM056742">
    <property type="protein sequence ID" value="KAJ8679819.1"/>
    <property type="molecule type" value="Genomic_DNA"/>
</dbReference>
<evidence type="ECO:0000313" key="2">
    <source>
        <dbReference type="Proteomes" id="UP001239111"/>
    </source>
</evidence>
<gene>
    <name evidence="1" type="ORF">QAD02_015606</name>
</gene>
<dbReference type="Proteomes" id="UP001239111">
    <property type="component" value="Chromosome 2"/>
</dbReference>
<proteinExistence type="predicted"/>
<evidence type="ECO:0000313" key="1">
    <source>
        <dbReference type="EMBL" id="KAJ8679819.1"/>
    </source>
</evidence>
<name>A0ACC2PB56_9HYME</name>
<organism evidence="1 2">
    <name type="scientific">Eretmocerus hayati</name>
    <dbReference type="NCBI Taxonomy" id="131215"/>
    <lineage>
        <taxon>Eukaryota</taxon>
        <taxon>Metazoa</taxon>
        <taxon>Ecdysozoa</taxon>
        <taxon>Arthropoda</taxon>
        <taxon>Hexapoda</taxon>
        <taxon>Insecta</taxon>
        <taxon>Pterygota</taxon>
        <taxon>Neoptera</taxon>
        <taxon>Endopterygota</taxon>
        <taxon>Hymenoptera</taxon>
        <taxon>Apocrita</taxon>
        <taxon>Proctotrupomorpha</taxon>
        <taxon>Chalcidoidea</taxon>
        <taxon>Aphelinidae</taxon>
        <taxon>Aphelininae</taxon>
        <taxon>Eretmocerus</taxon>
    </lineage>
</organism>
<protein>
    <submittedName>
        <fullName evidence="1">Uncharacterized protein</fullName>
    </submittedName>
</protein>
<reference evidence="1" key="1">
    <citation type="submission" date="2023-04" db="EMBL/GenBank/DDBJ databases">
        <title>A chromosome-level genome assembly of the parasitoid wasp Eretmocerus hayati.</title>
        <authorList>
            <person name="Zhong Y."/>
            <person name="Liu S."/>
            <person name="Liu Y."/>
        </authorList>
    </citation>
    <scope>NUCLEOTIDE SEQUENCE</scope>
    <source>
        <strain evidence="1">ZJU_SS_LIU_2023</strain>
    </source>
</reference>
<accession>A0ACC2PB56</accession>
<keyword evidence="2" id="KW-1185">Reference proteome</keyword>